<dbReference type="InterPro" id="IPR029016">
    <property type="entry name" value="GAF-like_dom_sf"/>
</dbReference>
<dbReference type="PANTHER" id="PTHR38765:SF1">
    <property type="entry name" value="DUF484 DOMAIN-CONTAINING PROTEIN"/>
    <property type="match status" value="1"/>
</dbReference>
<evidence type="ECO:0000313" key="2">
    <source>
        <dbReference type="Proteomes" id="UP000245790"/>
    </source>
</evidence>
<comment type="caution">
    <text evidence="1">The sequence shown here is derived from an EMBL/GenBank/DDBJ whole genome shotgun (WGS) entry which is preliminary data.</text>
</comment>
<dbReference type="EMBL" id="QGGU01000004">
    <property type="protein sequence ID" value="PWK52795.1"/>
    <property type="molecule type" value="Genomic_DNA"/>
</dbReference>
<gene>
    <name evidence="1" type="ORF">C8D97_10413</name>
</gene>
<keyword evidence="2" id="KW-1185">Reference proteome</keyword>
<protein>
    <recommendedName>
        <fullName evidence="3">DUF484 family protein</fullName>
    </recommendedName>
</protein>
<dbReference type="Gene3D" id="3.30.450.40">
    <property type="match status" value="1"/>
</dbReference>
<dbReference type="AlphaFoldDB" id="A0A316FXE6"/>
<dbReference type="SUPFAM" id="SSF55781">
    <property type="entry name" value="GAF domain-like"/>
    <property type="match status" value="1"/>
</dbReference>
<reference evidence="1 2" key="1">
    <citation type="submission" date="2018-05" db="EMBL/GenBank/DDBJ databases">
        <title>Genomic Encyclopedia of Type Strains, Phase IV (KMG-IV): sequencing the most valuable type-strain genomes for metagenomic binning, comparative biology and taxonomic classification.</title>
        <authorList>
            <person name="Goeker M."/>
        </authorList>
    </citation>
    <scope>NUCLEOTIDE SEQUENCE [LARGE SCALE GENOMIC DNA]</scope>
    <source>
        <strain evidence="1 2">DSM 25350</strain>
    </source>
</reference>
<dbReference type="Pfam" id="PF04340">
    <property type="entry name" value="DUF484"/>
    <property type="match status" value="1"/>
</dbReference>
<dbReference type="Proteomes" id="UP000245790">
    <property type="component" value="Unassembled WGS sequence"/>
</dbReference>
<sequence length="227" mass="25537">MTEAKQANAVTEQQVFDFLATHPDFLECHPKLLSHITISHQVEGGVSLVERQVKVLRDKNRELQGKLIEMLRSAQDNEQLLEKCIRLVLCLIDCQSLQQLTNTLNDLLKREFDLDLVSINLVGRWPRHDNARVYSDAKGLLQSLDCQFPDNQPICGRIDKKTRSVLFPSTSEAPGSVAILPLGHSGNMGILALLSHDATRFSPEMGDLFLQLISSVTSQMLQKFKDF</sequence>
<dbReference type="InterPro" id="IPR007435">
    <property type="entry name" value="DUF484"/>
</dbReference>
<dbReference type="RefSeq" id="WP_109762786.1">
    <property type="nucleotide sequence ID" value="NZ_QGGU01000004.1"/>
</dbReference>
<dbReference type="OrthoDB" id="8525200at2"/>
<dbReference type="PANTHER" id="PTHR38765">
    <property type="entry name" value="DUF484 DOMAIN-CONTAINING PROTEIN"/>
    <property type="match status" value="1"/>
</dbReference>
<evidence type="ECO:0008006" key="3">
    <source>
        <dbReference type="Google" id="ProtNLM"/>
    </source>
</evidence>
<evidence type="ECO:0000313" key="1">
    <source>
        <dbReference type="EMBL" id="PWK52795.1"/>
    </source>
</evidence>
<organism evidence="1 2">
    <name type="scientific">Pleionea mediterranea</name>
    <dbReference type="NCBI Taxonomy" id="523701"/>
    <lineage>
        <taxon>Bacteria</taxon>
        <taxon>Pseudomonadati</taxon>
        <taxon>Pseudomonadota</taxon>
        <taxon>Gammaproteobacteria</taxon>
        <taxon>Oceanospirillales</taxon>
        <taxon>Pleioneaceae</taxon>
        <taxon>Pleionea</taxon>
    </lineage>
</organism>
<proteinExistence type="predicted"/>
<name>A0A316FXE6_9GAMM</name>
<accession>A0A316FXE6</accession>